<feature type="compositionally biased region" description="Low complexity" evidence="1">
    <location>
        <begin position="365"/>
        <end position="386"/>
    </location>
</feature>
<evidence type="ECO:0000313" key="5">
    <source>
        <dbReference type="Proteomes" id="UP000815325"/>
    </source>
</evidence>
<dbReference type="Gene3D" id="3.40.50.12230">
    <property type="match status" value="1"/>
</dbReference>
<feature type="compositionally biased region" description="Basic and acidic residues" evidence="1">
    <location>
        <begin position="350"/>
        <end position="364"/>
    </location>
</feature>
<evidence type="ECO:0000313" key="4">
    <source>
        <dbReference type="EMBL" id="KAF5836224.1"/>
    </source>
</evidence>
<dbReference type="SUPFAM" id="SSF50486">
    <property type="entry name" value="FMT C-terminal domain-like"/>
    <property type="match status" value="1"/>
</dbReference>
<dbReference type="Gene3D" id="3.40.50.170">
    <property type="entry name" value="Formyl transferase, N-terminal domain"/>
    <property type="match status" value="1"/>
</dbReference>
<dbReference type="Pfam" id="PF00551">
    <property type="entry name" value="Formyl_trans_N"/>
    <property type="match status" value="1"/>
</dbReference>
<dbReference type="PANTHER" id="PTHR11138:SF5">
    <property type="entry name" value="METHIONYL-TRNA FORMYLTRANSFERASE, MITOCHONDRIAL"/>
    <property type="match status" value="1"/>
</dbReference>
<name>A0ABQ7GNR3_DUNSA</name>
<dbReference type="Proteomes" id="UP000815325">
    <property type="component" value="Unassembled WGS sequence"/>
</dbReference>
<accession>A0ABQ7GNR3</accession>
<gene>
    <name evidence="4" type="ORF">DUNSADRAFT_6236</name>
</gene>
<feature type="compositionally biased region" description="Low complexity" evidence="1">
    <location>
        <begin position="624"/>
        <end position="646"/>
    </location>
</feature>
<evidence type="ECO:0000259" key="3">
    <source>
        <dbReference type="Pfam" id="PF02911"/>
    </source>
</evidence>
<feature type="domain" description="Formyl transferase N-terminal" evidence="2">
    <location>
        <begin position="59"/>
        <end position="209"/>
    </location>
</feature>
<feature type="compositionally biased region" description="Low complexity" evidence="1">
    <location>
        <begin position="538"/>
        <end position="547"/>
    </location>
</feature>
<dbReference type="EMBL" id="MU069669">
    <property type="protein sequence ID" value="KAF5836224.1"/>
    <property type="molecule type" value="Genomic_DNA"/>
</dbReference>
<sequence length="730" mass="75005">MHAVRNAISNCSPAIAAHLHAELTALQLLSSHFPSLQHQSVQHFCSFADNAIQQQQKKKVVFLGTPTFSALVLHDLIEASHKLVSQPFEVAAVVSRRPGGKGAGHGGRHAGGCDSSSNSCNEEDAVDSSRRRASKAQFSPVEAKAREMGVKPSSILCPGSAREEEFLQALEALQPDLCITAAYGCILPERFLALPPLGTINIHPSLLPKCVDPNEQAPDLTDRLFRLGSKLLLQHLPSILSGKAMQAALPQPHDQATHAAKVTREDSYLDLSQPANSIHNVVRALAGWPGARAALLLEEHRKGTCVLQPMEIKVMRTRVLDRLPPPSHPPHVPRKQQSRAHPAACQSHGSSEHLSSKRSSEEHSSSSSSSSSSSNISSGSSSSSSSACRDSERWPHPPSPASDRDLFSMAPLGGREQQLPDSLPTLCSPGAASADSSKLVVRTNTQALETPCPPPRDGNSLQPQASQPPEVPPCVSPRPTADLGGTADAAGNGHSARLADGGNSDRPASSALAGGAAEAAGSRHSARLADGGNSDRPASSALAGGAAEAAGSGRSARLADGGNSDRLASSALAGGAAEAADGGNSDRLAVGGNSDRPASSALAGGAAEAADSGDSARLADGGNSDRLASSALAGGAAEAADGGNSDRLADGDNSDRQASSALPAGVVGLVEGCMIIPCGHGTLLEVVEVRHSAGQFGRGRGSSLSGREFMNGLARRRLLLPPRGTVPTSH</sequence>
<feature type="compositionally biased region" description="Low complexity" evidence="1">
    <location>
        <begin position="477"/>
        <end position="493"/>
    </location>
</feature>
<organism evidence="4 5">
    <name type="scientific">Dunaliella salina</name>
    <name type="common">Green alga</name>
    <name type="synonym">Protococcus salinus</name>
    <dbReference type="NCBI Taxonomy" id="3046"/>
    <lineage>
        <taxon>Eukaryota</taxon>
        <taxon>Viridiplantae</taxon>
        <taxon>Chlorophyta</taxon>
        <taxon>core chlorophytes</taxon>
        <taxon>Chlorophyceae</taxon>
        <taxon>CS clade</taxon>
        <taxon>Chlamydomonadales</taxon>
        <taxon>Dunaliellaceae</taxon>
        <taxon>Dunaliella</taxon>
    </lineage>
</organism>
<dbReference type="Pfam" id="PF02911">
    <property type="entry name" value="Formyl_trans_C"/>
    <property type="match status" value="1"/>
</dbReference>
<evidence type="ECO:0000256" key="1">
    <source>
        <dbReference type="SAM" id="MobiDB-lite"/>
    </source>
</evidence>
<evidence type="ECO:0008006" key="6">
    <source>
        <dbReference type="Google" id="ProtNLM"/>
    </source>
</evidence>
<dbReference type="InterPro" id="IPR005793">
    <property type="entry name" value="Formyl_trans_C"/>
</dbReference>
<dbReference type="PANTHER" id="PTHR11138">
    <property type="entry name" value="METHIONYL-TRNA FORMYLTRANSFERASE"/>
    <property type="match status" value="1"/>
</dbReference>
<keyword evidence="5" id="KW-1185">Reference proteome</keyword>
<comment type="caution">
    <text evidence="4">The sequence shown here is derived from an EMBL/GenBank/DDBJ whole genome shotgun (WGS) entry which is preliminary data.</text>
</comment>
<feature type="compositionally biased region" description="Low complexity" evidence="1">
    <location>
        <begin position="508"/>
        <end position="523"/>
    </location>
</feature>
<dbReference type="InterPro" id="IPR036477">
    <property type="entry name" value="Formyl_transf_N_sf"/>
</dbReference>
<feature type="compositionally biased region" description="Low complexity" evidence="1">
    <location>
        <begin position="598"/>
        <end position="616"/>
    </location>
</feature>
<evidence type="ECO:0000259" key="2">
    <source>
        <dbReference type="Pfam" id="PF00551"/>
    </source>
</evidence>
<feature type="compositionally biased region" description="Low complexity" evidence="1">
    <location>
        <begin position="577"/>
        <end position="586"/>
    </location>
</feature>
<feature type="region of interest" description="Disordered" evidence="1">
    <location>
        <begin position="577"/>
        <end position="659"/>
    </location>
</feature>
<dbReference type="InterPro" id="IPR011034">
    <property type="entry name" value="Formyl_transferase-like_C_sf"/>
</dbReference>
<feature type="region of interest" description="Disordered" evidence="1">
    <location>
        <begin position="97"/>
        <end position="145"/>
    </location>
</feature>
<dbReference type="SUPFAM" id="SSF53328">
    <property type="entry name" value="Formyltransferase"/>
    <property type="match status" value="1"/>
</dbReference>
<proteinExistence type="predicted"/>
<feature type="domain" description="Formyl transferase C-terminal" evidence="3">
    <location>
        <begin position="261"/>
        <end position="321"/>
    </location>
</feature>
<reference evidence="4" key="1">
    <citation type="submission" date="2017-08" db="EMBL/GenBank/DDBJ databases">
        <authorList>
            <person name="Polle J.E."/>
            <person name="Barry K."/>
            <person name="Cushman J."/>
            <person name="Schmutz J."/>
            <person name="Tran D."/>
            <person name="Hathwaick L.T."/>
            <person name="Yim W.C."/>
            <person name="Jenkins J."/>
            <person name="Mckie-Krisberg Z.M."/>
            <person name="Prochnik S."/>
            <person name="Lindquist E."/>
            <person name="Dockter R.B."/>
            <person name="Adam C."/>
            <person name="Molina H."/>
            <person name="Bunkerborg J."/>
            <person name="Jin E."/>
            <person name="Buchheim M."/>
            <person name="Magnuson J."/>
        </authorList>
    </citation>
    <scope>NUCLEOTIDE SEQUENCE</scope>
    <source>
        <strain evidence="4">CCAP 19/18</strain>
    </source>
</reference>
<protein>
    <recommendedName>
        <fullName evidence="6">Methionyl-tRNA formyltransferase</fullName>
    </recommendedName>
</protein>
<feature type="region of interest" description="Disordered" evidence="1">
    <location>
        <begin position="321"/>
        <end position="547"/>
    </location>
</feature>
<dbReference type="InterPro" id="IPR002376">
    <property type="entry name" value="Formyl_transf_N"/>
</dbReference>